<dbReference type="CDD" id="cd09272">
    <property type="entry name" value="RNase_HI_RT_Ty1"/>
    <property type="match status" value="1"/>
</dbReference>
<name>A0AAD4WEL0_PRUDU</name>
<evidence type="ECO:0000313" key="1">
    <source>
        <dbReference type="EMBL" id="KAI5342048.1"/>
    </source>
</evidence>
<protein>
    <submittedName>
        <fullName evidence="1">Uncharacterized protein</fullName>
    </submittedName>
</protein>
<sequence>MAIAEAIKEAIWTLGLMVDLGMEQHKLDVYCGSQSGIYLARYQVHYARTKHIDVRYHRVREVVVEGEIRLKKIATKENPIDMLTKVVDASKFKHRLDLEYVKQV</sequence>
<accession>A0AAD4WEL0</accession>
<reference evidence="1 2" key="1">
    <citation type="journal article" date="2022" name="G3 (Bethesda)">
        <title>Whole-genome sequence and methylome profiling of the almond [Prunus dulcis (Mill.) D.A. Webb] cultivar 'Nonpareil'.</title>
        <authorList>
            <person name="D'Amico-Willman K.M."/>
            <person name="Ouma W.Z."/>
            <person name="Meulia T."/>
            <person name="Sideli G.M."/>
            <person name="Gradziel T.M."/>
            <person name="Fresnedo-Ramirez J."/>
        </authorList>
    </citation>
    <scope>NUCLEOTIDE SEQUENCE [LARGE SCALE GENOMIC DNA]</scope>
    <source>
        <strain evidence="1">Clone GOH B32 T37-40</strain>
    </source>
</reference>
<dbReference type="Proteomes" id="UP001054821">
    <property type="component" value="Chromosome 2"/>
</dbReference>
<dbReference type="EMBL" id="JAJFAZ020000002">
    <property type="protein sequence ID" value="KAI5342048.1"/>
    <property type="molecule type" value="Genomic_DNA"/>
</dbReference>
<proteinExistence type="predicted"/>
<evidence type="ECO:0000313" key="2">
    <source>
        <dbReference type="Proteomes" id="UP001054821"/>
    </source>
</evidence>
<gene>
    <name evidence="1" type="ORF">L3X38_009923</name>
</gene>
<keyword evidence="2" id="KW-1185">Reference proteome</keyword>
<dbReference type="AlphaFoldDB" id="A0AAD4WEL0"/>
<comment type="caution">
    <text evidence="1">The sequence shown here is derived from an EMBL/GenBank/DDBJ whole genome shotgun (WGS) entry which is preliminary data.</text>
</comment>
<organism evidence="1 2">
    <name type="scientific">Prunus dulcis</name>
    <name type="common">Almond</name>
    <name type="synonym">Amygdalus dulcis</name>
    <dbReference type="NCBI Taxonomy" id="3755"/>
    <lineage>
        <taxon>Eukaryota</taxon>
        <taxon>Viridiplantae</taxon>
        <taxon>Streptophyta</taxon>
        <taxon>Embryophyta</taxon>
        <taxon>Tracheophyta</taxon>
        <taxon>Spermatophyta</taxon>
        <taxon>Magnoliopsida</taxon>
        <taxon>eudicotyledons</taxon>
        <taxon>Gunneridae</taxon>
        <taxon>Pentapetalae</taxon>
        <taxon>rosids</taxon>
        <taxon>fabids</taxon>
        <taxon>Rosales</taxon>
        <taxon>Rosaceae</taxon>
        <taxon>Amygdaloideae</taxon>
        <taxon>Amygdaleae</taxon>
        <taxon>Prunus</taxon>
    </lineage>
</organism>